<keyword evidence="2" id="KW-1185">Reference proteome</keyword>
<protein>
    <submittedName>
        <fullName evidence="1">Uncharacterized protein</fullName>
    </submittedName>
</protein>
<dbReference type="PATRIC" id="fig|1131455.3.peg.407"/>
<reference evidence="1 2" key="1">
    <citation type="journal article" date="2012" name="J. Bacteriol.">
        <title>Genome annotation of five Mycoplasma canis strains.</title>
        <authorList>
            <person name="Brown D.R."/>
            <person name="May M."/>
            <person name="Michaels D.L."/>
            <person name="Barbet A.F."/>
        </authorList>
    </citation>
    <scope>NUCLEOTIDE SEQUENCE [LARGE SCALE GENOMIC DNA]</scope>
    <source>
        <strain evidence="1 2">UFG4</strain>
    </source>
</reference>
<gene>
    <name evidence="1" type="ORF">MCANUFG4_02011</name>
</gene>
<sequence length="195" mass="23362">MDKNRWENFFKLNGYEIWKIGTSVSTYIDLSVVQWIDVIKVNTSKIKKNNHNENSKKYIFEDKPVVTFYNNNQNNNSESTNKQLINVLIIAGVGKENENKLYDNHELIRFFDEHKNNDQSLNKEIIYDFIRQNLKKSLNKYIIYPLKNIDEEASNLTDYTNNNHVETKFWFNVLLIIDKKYSEGKLSKEMKYKDW</sequence>
<organism evidence="1 2">
    <name type="scientific">Mycoplasmopsis canis UFG4</name>
    <dbReference type="NCBI Taxonomy" id="1131455"/>
    <lineage>
        <taxon>Bacteria</taxon>
        <taxon>Bacillati</taxon>
        <taxon>Mycoplasmatota</taxon>
        <taxon>Mycoplasmoidales</taxon>
        <taxon>Metamycoplasmataceae</taxon>
        <taxon>Mycoplasmopsis</taxon>
    </lineage>
</organism>
<dbReference type="AlphaFoldDB" id="I1A5P8"/>
<dbReference type="Proteomes" id="UP000006229">
    <property type="component" value="Unassembled WGS sequence"/>
</dbReference>
<evidence type="ECO:0000313" key="1">
    <source>
        <dbReference type="EMBL" id="EIE41819.1"/>
    </source>
</evidence>
<accession>I1A5P8</accession>
<dbReference type="RefSeq" id="WP_004797161.1">
    <property type="nucleotide sequence ID" value="NZ_AJFU01000005.1"/>
</dbReference>
<proteinExistence type="predicted"/>
<evidence type="ECO:0000313" key="2">
    <source>
        <dbReference type="Proteomes" id="UP000006229"/>
    </source>
</evidence>
<dbReference type="EMBL" id="AJFU01000005">
    <property type="protein sequence ID" value="EIE41819.1"/>
    <property type="molecule type" value="Genomic_DNA"/>
</dbReference>
<comment type="caution">
    <text evidence="1">The sequence shown here is derived from an EMBL/GenBank/DDBJ whole genome shotgun (WGS) entry which is preliminary data.</text>
</comment>
<name>I1A5P8_9BACT</name>